<accession>A0AAD0LZV0</accession>
<organism evidence="1 2">
    <name type="scientific">Pseudomonas amygdali pv. lachrymans str. M301315</name>
    <dbReference type="NCBI Taxonomy" id="629260"/>
    <lineage>
        <taxon>Bacteria</taxon>
        <taxon>Pseudomonadati</taxon>
        <taxon>Pseudomonadota</taxon>
        <taxon>Gammaproteobacteria</taxon>
        <taxon>Pseudomonadales</taxon>
        <taxon>Pseudomonadaceae</taxon>
        <taxon>Pseudomonas</taxon>
        <taxon>Pseudomonas amygdali</taxon>
    </lineage>
</organism>
<reference evidence="1 2" key="1">
    <citation type="journal article" date="2011" name="PLoS Pathog.">
        <title>Dynamic evolution of pathogenicity revealed by sequencing and comparative genomics of 19 Pseudomonas syringae isolates.</title>
        <authorList>
            <person name="Baltrus D.A."/>
            <person name="Nishimura M.T."/>
            <person name="Romanchuk A."/>
            <person name="Chang J.H."/>
            <person name="Mukhtar M.S."/>
            <person name="Cherkis K."/>
            <person name="Roach J."/>
            <person name="Grant S.R."/>
            <person name="Jones C.D."/>
            <person name="Dangl J.L."/>
        </authorList>
    </citation>
    <scope>NUCLEOTIDE SEQUENCE [LARGE SCALE GENOMIC DNA]</scope>
    <source>
        <strain evidence="1 2">M301315</strain>
    </source>
</reference>
<gene>
    <name evidence="1" type="ORF">PLA107_017350</name>
</gene>
<dbReference type="Proteomes" id="UP000006426">
    <property type="component" value="Chromosome"/>
</dbReference>
<sequence length="100" mass="11323">MRQYLKVVSGTGNAIDEEPSVGNRYRDDWGLVASAWMVRPSSSSRRGSTFRGDGRSRLRATLLVGSPLRDYDIDTVRCIERGWGSRKTPLLHRKDTRNVV</sequence>
<dbReference type="AlphaFoldDB" id="A0AAD0LZV0"/>
<dbReference type="EMBL" id="CP031225">
    <property type="protein sequence ID" value="AXH56870.1"/>
    <property type="molecule type" value="Genomic_DNA"/>
</dbReference>
<evidence type="ECO:0000313" key="2">
    <source>
        <dbReference type="Proteomes" id="UP000006426"/>
    </source>
</evidence>
<protein>
    <submittedName>
        <fullName evidence="1">Uncharacterized protein</fullName>
    </submittedName>
</protein>
<name>A0AAD0LZV0_PSEAV</name>
<proteinExistence type="predicted"/>
<evidence type="ECO:0000313" key="1">
    <source>
        <dbReference type="EMBL" id="AXH56870.1"/>
    </source>
</evidence>